<dbReference type="PRINTS" id="PR00463">
    <property type="entry name" value="EP450I"/>
</dbReference>
<evidence type="ECO:0000256" key="1">
    <source>
        <dbReference type="ARBA" id="ARBA00010617"/>
    </source>
</evidence>
<organism evidence="4 5">
    <name type="scientific">Plakobranchus ocellatus</name>
    <dbReference type="NCBI Taxonomy" id="259542"/>
    <lineage>
        <taxon>Eukaryota</taxon>
        <taxon>Metazoa</taxon>
        <taxon>Spiralia</taxon>
        <taxon>Lophotrochozoa</taxon>
        <taxon>Mollusca</taxon>
        <taxon>Gastropoda</taxon>
        <taxon>Heterobranchia</taxon>
        <taxon>Euthyneura</taxon>
        <taxon>Panpulmonata</taxon>
        <taxon>Sacoglossa</taxon>
        <taxon>Placobranchoidea</taxon>
        <taxon>Plakobranchidae</taxon>
        <taxon>Plakobranchus</taxon>
    </lineage>
</organism>
<gene>
    <name evidence="4" type="ORF">PoB_007615900</name>
</gene>
<keyword evidence="2" id="KW-0479">Metal-binding</keyword>
<evidence type="ECO:0000313" key="4">
    <source>
        <dbReference type="EMBL" id="GFO49654.1"/>
    </source>
</evidence>
<dbReference type="SUPFAM" id="SSF48264">
    <property type="entry name" value="Cytochrome P450"/>
    <property type="match status" value="2"/>
</dbReference>
<dbReference type="GO" id="GO:0020037">
    <property type="term" value="F:heme binding"/>
    <property type="evidence" value="ECO:0007669"/>
    <property type="project" value="InterPro"/>
</dbReference>
<dbReference type="Proteomes" id="UP000735302">
    <property type="component" value="Unassembled WGS sequence"/>
</dbReference>
<reference evidence="4 5" key="1">
    <citation type="journal article" date="2021" name="Elife">
        <title>Chloroplast acquisition without the gene transfer in kleptoplastic sea slugs, Plakobranchus ocellatus.</title>
        <authorList>
            <person name="Maeda T."/>
            <person name="Takahashi S."/>
            <person name="Yoshida T."/>
            <person name="Shimamura S."/>
            <person name="Takaki Y."/>
            <person name="Nagai Y."/>
            <person name="Toyoda A."/>
            <person name="Suzuki Y."/>
            <person name="Arimoto A."/>
            <person name="Ishii H."/>
            <person name="Satoh N."/>
            <person name="Nishiyama T."/>
            <person name="Hasebe M."/>
            <person name="Maruyama T."/>
            <person name="Minagawa J."/>
            <person name="Obokata J."/>
            <person name="Shigenobu S."/>
        </authorList>
    </citation>
    <scope>NUCLEOTIDE SEQUENCE [LARGE SCALE GENOMIC DNA]</scope>
</reference>
<dbReference type="AlphaFoldDB" id="A0AAV4E023"/>
<dbReference type="InterPro" id="IPR002401">
    <property type="entry name" value="Cyt_P450_E_grp-I"/>
</dbReference>
<sequence>MKADELDSMKHFREKAGDVFSLDLAGNLVVVVSGFDFVKEVMVNRWTEAPNRPTEPSGHATEIQEKVYEEITEHVGNGRRVTIHDKPKLPFLEAVIRETQRYASFISALPRKVIKTFQRNGYTIPKDTLILANMYSTLHDAKTWGDPEKFRPEWFLDANHH</sequence>
<keyword evidence="3" id="KW-0408">Iron</keyword>
<name>A0AAV4E023_9GAST</name>
<evidence type="ECO:0000256" key="2">
    <source>
        <dbReference type="ARBA" id="ARBA00022723"/>
    </source>
</evidence>
<protein>
    <submittedName>
        <fullName evidence="4">Cytochrome p450</fullName>
    </submittedName>
</protein>
<dbReference type="Gene3D" id="1.10.630.10">
    <property type="entry name" value="Cytochrome P450"/>
    <property type="match status" value="1"/>
</dbReference>
<evidence type="ECO:0000256" key="3">
    <source>
        <dbReference type="ARBA" id="ARBA00023004"/>
    </source>
</evidence>
<comment type="caution">
    <text evidence="4">The sequence shown here is derived from an EMBL/GenBank/DDBJ whole genome shotgun (WGS) entry which is preliminary data.</text>
</comment>
<accession>A0AAV4E023</accession>
<dbReference type="InterPro" id="IPR001128">
    <property type="entry name" value="Cyt_P450"/>
</dbReference>
<dbReference type="GO" id="GO:0005737">
    <property type="term" value="C:cytoplasm"/>
    <property type="evidence" value="ECO:0007669"/>
    <property type="project" value="TreeGrafter"/>
</dbReference>
<dbReference type="GO" id="GO:0016712">
    <property type="term" value="F:oxidoreductase activity, acting on paired donors, with incorporation or reduction of molecular oxygen, reduced flavin or flavoprotein as one donor, and incorporation of one atom of oxygen"/>
    <property type="evidence" value="ECO:0007669"/>
    <property type="project" value="TreeGrafter"/>
</dbReference>
<evidence type="ECO:0000313" key="5">
    <source>
        <dbReference type="Proteomes" id="UP000735302"/>
    </source>
</evidence>
<dbReference type="PANTHER" id="PTHR24300">
    <property type="entry name" value="CYTOCHROME P450 508A4-RELATED"/>
    <property type="match status" value="1"/>
</dbReference>
<dbReference type="GO" id="GO:0005506">
    <property type="term" value="F:iron ion binding"/>
    <property type="evidence" value="ECO:0007669"/>
    <property type="project" value="InterPro"/>
</dbReference>
<dbReference type="InterPro" id="IPR036396">
    <property type="entry name" value="Cyt_P450_sf"/>
</dbReference>
<comment type="similarity">
    <text evidence="1">Belongs to the cytochrome P450 family.</text>
</comment>
<dbReference type="EMBL" id="BLXT01008494">
    <property type="protein sequence ID" value="GFO49654.1"/>
    <property type="molecule type" value="Genomic_DNA"/>
</dbReference>
<keyword evidence="5" id="KW-1185">Reference proteome</keyword>
<dbReference type="GO" id="GO:0006805">
    <property type="term" value="P:xenobiotic metabolic process"/>
    <property type="evidence" value="ECO:0007669"/>
    <property type="project" value="TreeGrafter"/>
</dbReference>
<dbReference type="InterPro" id="IPR050182">
    <property type="entry name" value="Cytochrome_P450_fam2"/>
</dbReference>
<dbReference type="GO" id="GO:0019369">
    <property type="term" value="P:arachidonate metabolic process"/>
    <property type="evidence" value="ECO:0007669"/>
    <property type="project" value="TreeGrafter"/>
</dbReference>
<dbReference type="Pfam" id="PF00067">
    <property type="entry name" value="p450"/>
    <property type="match status" value="1"/>
</dbReference>
<proteinExistence type="inferred from homology"/>